<protein>
    <recommendedName>
        <fullName evidence="2">FtsK domain-containing protein</fullName>
    </recommendedName>
</protein>
<feature type="non-terminal residue" evidence="1">
    <location>
        <position position="1"/>
    </location>
</feature>
<dbReference type="SUPFAM" id="SSF52540">
    <property type="entry name" value="P-loop containing nucleoside triphosphate hydrolases"/>
    <property type="match status" value="1"/>
</dbReference>
<comment type="caution">
    <text evidence="1">The sequence shown here is derived from an EMBL/GenBank/DDBJ whole genome shotgun (WGS) entry which is preliminary data.</text>
</comment>
<dbReference type="EMBL" id="BARS01038397">
    <property type="protein sequence ID" value="GAG22147.1"/>
    <property type="molecule type" value="Genomic_DNA"/>
</dbReference>
<evidence type="ECO:0008006" key="2">
    <source>
        <dbReference type="Google" id="ProtNLM"/>
    </source>
</evidence>
<evidence type="ECO:0000313" key="1">
    <source>
        <dbReference type="EMBL" id="GAG22147.1"/>
    </source>
</evidence>
<dbReference type="InterPro" id="IPR027417">
    <property type="entry name" value="P-loop_NTPase"/>
</dbReference>
<sequence length="255" mass="28130">GLLGVPQLTKAITTAPETALRFFTPVMRTADGYRVELELPDGVTADDVVTKRETLASNLKRNLGQVWPSHDAGKHPGRLVLFVADQELADRPQRWPLASRGSTNLFEPQVIGVSAQGDPVSVTLMFESFLVGAVPRMGKTAFLRILALVSVLDKRAEVHIFDLKGGSDFLALEPVANVITGDLADEEDDVLERSLAVLSKLQVEQRRRYRLMKTLDRSLAPDAKVTSDLADMADMGLHPIVLIVDECHEWFEHPD</sequence>
<dbReference type="AlphaFoldDB" id="X0WG30"/>
<name>X0WG30_9ZZZZ</name>
<dbReference type="Gene3D" id="3.40.50.300">
    <property type="entry name" value="P-loop containing nucleotide triphosphate hydrolases"/>
    <property type="match status" value="1"/>
</dbReference>
<feature type="non-terminal residue" evidence="1">
    <location>
        <position position="255"/>
    </location>
</feature>
<proteinExistence type="predicted"/>
<organism evidence="1">
    <name type="scientific">marine sediment metagenome</name>
    <dbReference type="NCBI Taxonomy" id="412755"/>
    <lineage>
        <taxon>unclassified sequences</taxon>
        <taxon>metagenomes</taxon>
        <taxon>ecological metagenomes</taxon>
    </lineage>
</organism>
<gene>
    <name evidence="1" type="ORF">S01H1_58761</name>
</gene>
<reference evidence="1" key="1">
    <citation type="journal article" date="2014" name="Front. Microbiol.">
        <title>High frequency of phylogenetically diverse reductive dehalogenase-homologous genes in deep subseafloor sedimentary metagenomes.</title>
        <authorList>
            <person name="Kawai M."/>
            <person name="Futagami T."/>
            <person name="Toyoda A."/>
            <person name="Takaki Y."/>
            <person name="Nishi S."/>
            <person name="Hori S."/>
            <person name="Arai W."/>
            <person name="Tsubouchi T."/>
            <person name="Morono Y."/>
            <person name="Uchiyama I."/>
            <person name="Ito T."/>
            <person name="Fujiyama A."/>
            <person name="Inagaki F."/>
            <person name="Takami H."/>
        </authorList>
    </citation>
    <scope>NUCLEOTIDE SEQUENCE</scope>
    <source>
        <strain evidence="1">Expedition CK06-06</strain>
    </source>
</reference>
<accession>X0WG30</accession>